<dbReference type="Proteomes" id="UP001603857">
    <property type="component" value="Unassembled WGS sequence"/>
</dbReference>
<dbReference type="GO" id="GO:0003677">
    <property type="term" value="F:DNA binding"/>
    <property type="evidence" value="ECO:0007669"/>
    <property type="project" value="UniProtKB-KW"/>
</dbReference>
<keyword evidence="5" id="KW-0539">Nucleus</keyword>
<dbReference type="PRINTS" id="PR00367">
    <property type="entry name" value="ETHRSPELEMNT"/>
</dbReference>
<dbReference type="AlphaFoldDB" id="A0ABD1LIU9"/>
<comment type="subcellular location">
    <subcellularLocation>
        <location evidence="1">Nucleus</location>
    </subcellularLocation>
</comment>
<dbReference type="InterPro" id="IPR001471">
    <property type="entry name" value="AP2/ERF_dom"/>
</dbReference>
<keyword evidence="4" id="KW-0804">Transcription</keyword>
<dbReference type="FunFam" id="3.30.730.10:FF:000001">
    <property type="entry name" value="Ethylene-responsive transcription factor 2"/>
    <property type="match status" value="1"/>
</dbReference>
<name>A0ABD1LIU9_9FABA</name>
<dbReference type="EMBL" id="JBGMDY010000009">
    <property type="protein sequence ID" value="KAL2323440.1"/>
    <property type="molecule type" value="Genomic_DNA"/>
</dbReference>
<organism evidence="8 9">
    <name type="scientific">Flemingia macrophylla</name>
    <dbReference type="NCBI Taxonomy" id="520843"/>
    <lineage>
        <taxon>Eukaryota</taxon>
        <taxon>Viridiplantae</taxon>
        <taxon>Streptophyta</taxon>
        <taxon>Embryophyta</taxon>
        <taxon>Tracheophyta</taxon>
        <taxon>Spermatophyta</taxon>
        <taxon>Magnoliopsida</taxon>
        <taxon>eudicotyledons</taxon>
        <taxon>Gunneridae</taxon>
        <taxon>Pentapetalae</taxon>
        <taxon>rosids</taxon>
        <taxon>fabids</taxon>
        <taxon>Fabales</taxon>
        <taxon>Fabaceae</taxon>
        <taxon>Papilionoideae</taxon>
        <taxon>50 kb inversion clade</taxon>
        <taxon>NPAAA clade</taxon>
        <taxon>indigoferoid/millettioid clade</taxon>
        <taxon>Phaseoleae</taxon>
        <taxon>Flemingia</taxon>
    </lineage>
</organism>
<evidence type="ECO:0000256" key="2">
    <source>
        <dbReference type="ARBA" id="ARBA00023015"/>
    </source>
</evidence>
<reference evidence="8 9" key="1">
    <citation type="submission" date="2024-08" db="EMBL/GenBank/DDBJ databases">
        <title>Insights into the chromosomal genome structure of Flemingia macrophylla.</title>
        <authorList>
            <person name="Ding Y."/>
            <person name="Zhao Y."/>
            <person name="Bi W."/>
            <person name="Wu M."/>
            <person name="Zhao G."/>
            <person name="Gong Y."/>
            <person name="Li W."/>
            <person name="Zhang P."/>
        </authorList>
    </citation>
    <scope>NUCLEOTIDE SEQUENCE [LARGE SCALE GENOMIC DNA]</scope>
    <source>
        <strain evidence="8">DYQJB</strain>
        <tissue evidence="8">Leaf</tissue>
    </source>
</reference>
<dbReference type="PROSITE" id="PS51032">
    <property type="entry name" value="AP2_ERF"/>
    <property type="match status" value="1"/>
</dbReference>
<evidence type="ECO:0000256" key="4">
    <source>
        <dbReference type="ARBA" id="ARBA00023163"/>
    </source>
</evidence>
<dbReference type="Pfam" id="PF00847">
    <property type="entry name" value="AP2"/>
    <property type="match status" value="1"/>
</dbReference>
<dbReference type="PANTHER" id="PTHR31190:SF357">
    <property type="entry name" value="AP2 DOMAIN CLASS TRANSCRIPTION FACTOR"/>
    <property type="match status" value="1"/>
</dbReference>
<dbReference type="Gene3D" id="3.30.730.10">
    <property type="entry name" value="AP2/ERF domain"/>
    <property type="match status" value="1"/>
</dbReference>
<accession>A0ABD1LIU9</accession>
<evidence type="ECO:0000313" key="8">
    <source>
        <dbReference type="EMBL" id="KAL2323440.1"/>
    </source>
</evidence>
<evidence type="ECO:0000256" key="1">
    <source>
        <dbReference type="ARBA" id="ARBA00004123"/>
    </source>
</evidence>
<dbReference type="CDD" id="cd00018">
    <property type="entry name" value="AP2"/>
    <property type="match status" value="1"/>
</dbReference>
<dbReference type="InterPro" id="IPR044808">
    <property type="entry name" value="ERF_plant"/>
</dbReference>
<keyword evidence="3" id="KW-0238">DNA-binding</keyword>
<feature type="domain" description="AP2/ERF" evidence="7">
    <location>
        <begin position="16"/>
        <end position="74"/>
    </location>
</feature>
<evidence type="ECO:0000256" key="3">
    <source>
        <dbReference type="ARBA" id="ARBA00023125"/>
    </source>
</evidence>
<proteinExistence type="inferred from homology"/>
<dbReference type="SMART" id="SM00380">
    <property type="entry name" value="AP2"/>
    <property type="match status" value="1"/>
</dbReference>
<dbReference type="InterPro" id="IPR016177">
    <property type="entry name" value="DNA-bd_dom_sf"/>
</dbReference>
<dbReference type="InterPro" id="IPR036955">
    <property type="entry name" value="AP2/ERF_dom_sf"/>
</dbReference>
<evidence type="ECO:0000256" key="5">
    <source>
        <dbReference type="ARBA" id="ARBA00023242"/>
    </source>
</evidence>
<keyword evidence="9" id="KW-1185">Reference proteome</keyword>
<comment type="caution">
    <text evidence="8">The sequence shown here is derived from an EMBL/GenBank/DDBJ whole genome shotgun (WGS) entry which is preliminary data.</text>
</comment>
<protein>
    <recommendedName>
        <fullName evidence="7">AP2/ERF domain-containing protein</fullName>
    </recommendedName>
</protein>
<comment type="similarity">
    <text evidence="6">Belongs to the AP2/ERF transcription factor family. ERF subfamily.</text>
</comment>
<evidence type="ECO:0000259" key="7">
    <source>
        <dbReference type="PROSITE" id="PS51032"/>
    </source>
</evidence>
<gene>
    <name evidence="8" type="ORF">Fmac_027819</name>
</gene>
<dbReference type="SUPFAM" id="SSF54171">
    <property type="entry name" value="DNA-binding domain"/>
    <property type="match status" value="1"/>
</dbReference>
<evidence type="ECO:0000256" key="6">
    <source>
        <dbReference type="ARBA" id="ARBA00024343"/>
    </source>
</evidence>
<dbReference type="PANTHER" id="PTHR31190">
    <property type="entry name" value="DNA-BINDING DOMAIN"/>
    <property type="match status" value="1"/>
</dbReference>
<keyword evidence="2" id="KW-0805">Transcription regulation</keyword>
<dbReference type="GO" id="GO:0005634">
    <property type="term" value="C:nucleus"/>
    <property type="evidence" value="ECO:0007669"/>
    <property type="project" value="UniProtKB-SubCell"/>
</dbReference>
<evidence type="ECO:0000313" key="9">
    <source>
        <dbReference type="Proteomes" id="UP001603857"/>
    </source>
</evidence>
<sequence>MEGGAGGRSVSNGEIRYRGIRRRPWGKFAAEIRDPTRKGTRVWLGTFDTAEQAARAYDAAAFHFRGHRAILNFPNEYQAPNPNYSSLPMPLTHVPPPPPPPSSSYSGVIHEELMQGGHADHDHDHDHTFELEYLDNKLLEELLQVQDIRHFYK</sequence>